<keyword evidence="3" id="KW-1185">Reference proteome</keyword>
<gene>
    <name evidence="2" type="ORF">EER27_04825</name>
</gene>
<feature type="transmembrane region" description="Helical" evidence="1">
    <location>
        <begin position="20"/>
        <end position="40"/>
    </location>
</feature>
<name>A0A3M8SUT8_9GAMM</name>
<dbReference type="RefSeq" id="WP_123086894.1">
    <property type="nucleotide sequence ID" value="NZ_RIBS01000002.1"/>
</dbReference>
<feature type="transmembrane region" description="Helical" evidence="1">
    <location>
        <begin position="177"/>
        <end position="195"/>
    </location>
</feature>
<keyword evidence="1" id="KW-0472">Membrane</keyword>
<dbReference type="AlphaFoldDB" id="A0A3M8SUT8"/>
<protein>
    <recommendedName>
        <fullName evidence="4">Phosphatase PAP2 family protein</fullName>
    </recommendedName>
</protein>
<feature type="transmembrane region" description="Helical" evidence="1">
    <location>
        <begin position="46"/>
        <end position="63"/>
    </location>
</feature>
<reference evidence="2 3" key="1">
    <citation type="submission" date="2018-11" db="EMBL/GenBank/DDBJ databases">
        <title>Lysobacter cryohumiis sp. nov., isolated from soil in the Tianshan Mountains, Xinjiang, China.</title>
        <authorList>
            <person name="Luo Y."/>
            <person name="Sheng H."/>
        </authorList>
    </citation>
    <scope>NUCLEOTIDE SEQUENCE [LARGE SCALE GENOMIC DNA]</scope>
    <source>
        <strain evidence="2 3">ZS60</strain>
    </source>
</reference>
<organism evidence="2 3">
    <name type="scientific">Montanilutibacter psychrotolerans</name>
    <dbReference type="NCBI Taxonomy" id="1327343"/>
    <lineage>
        <taxon>Bacteria</taxon>
        <taxon>Pseudomonadati</taxon>
        <taxon>Pseudomonadota</taxon>
        <taxon>Gammaproteobacteria</taxon>
        <taxon>Lysobacterales</taxon>
        <taxon>Lysobacteraceae</taxon>
        <taxon>Montanilutibacter</taxon>
    </lineage>
</organism>
<accession>A0A3M8SUT8</accession>
<comment type="caution">
    <text evidence="2">The sequence shown here is derived from an EMBL/GenBank/DDBJ whole genome shotgun (WGS) entry which is preliminary data.</text>
</comment>
<proteinExistence type="predicted"/>
<keyword evidence="1" id="KW-0812">Transmembrane</keyword>
<dbReference type="Proteomes" id="UP000267049">
    <property type="component" value="Unassembled WGS sequence"/>
</dbReference>
<evidence type="ECO:0000313" key="3">
    <source>
        <dbReference type="Proteomes" id="UP000267049"/>
    </source>
</evidence>
<feature type="transmembrane region" description="Helical" evidence="1">
    <location>
        <begin position="105"/>
        <end position="125"/>
    </location>
</feature>
<feature type="transmembrane region" description="Helical" evidence="1">
    <location>
        <begin position="137"/>
        <end position="165"/>
    </location>
</feature>
<sequence length="196" mass="21092">MNDTLAPARAGDAFARIVSIVLHPFAVFAALAMIATIVLAPTAWPRTLVGMTVVIAVVWGFIWQRRRSGRWGTVDASHPRERPALYAVVLLLLAGYWWWTRGSVAPLAQGVLAVVAMLCVAALLNRWIKLSLHMASLAYAGVTLLSLYVPAAVVALGMLPLLAWARLRMRRHTPGEVLAGCALGVAAAVALRLLAR</sequence>
<evidence type="ECO:0008006" key="4">
    <source>
        <dbReference type="Google" id="ProtNLM"/>
    </source>
</evidence>
<feature type="transmembrane region" description="Helical" evidence="1">
    <location>
        <begin position="83"/>
        <end position="99"/>
    </location>
</feature>
<evidence type="ECO:0000313" key="2">
    <source>
        <dbReference type="EMBL" id="RNF85108.1"/>
    </source>
</evidence>
<dbReference type="OrthoDB" id="6057962at2"/>
<dbReference type="EMBL" id="RIBS01000002">
    <property type="protein sequence ID" value="RNF85108.1"/>
    <property type="molecule type" value="Genomic_DNA"/>
</dbReference>
<keyword evidence="1" id="KW-1133">Transmembrane helix</keyword>
<evidence type="ECO:0000256" key="1">
    <source>
        <dbReference type="SAM" id="Phobius"/>
    </source>
</evidence>